<keyword evidence="2" id="KW-0049">Antioxidant</keyword>
<keyword evidence="3" id="KW-0676">Redox-active center</keyword>
<name>A0AA96WFV0_9CYAN</name>
<dbReference type="Gene3D" id="3.40.30.10">
    <property type="entry name" value="Glutaredoxin"/>
    <property type="match status" value="1"/>
</dbReference>
<evidence type="ECO:0000313" key="5">
    <source>
        <dbReference type="EMBL" id="WNZ24279.1"/>
    </source>
</evidence>
<feature type="domain" description="Thioredoxin" evidence="4">
    <location>
        <begin position="28"/>
        <end position="189"/>
    </location>
</feature>
<organism evidence="5">
    <name type="scientific">Leptolyngbya sp. NK1-12</name>
    <dbReference type="NCBI Taxonomy" id="2547451"/>
    <lineage>
        <taxon>Bacteria</taxon>
        <taxon>Bacillati</taxon>
        <taxon>Cyanobacteriota</taxon>
        <taxon>Cyanophyceae</taxon>
        <taxon>Leptolyngbyales</taxon>
        <taxon>Leptolyngbyaceae</taxon>
        <taxon>Leptolyngbya group</taxon>
        <taxon>Leptolyngbya</taxon>
    </lineage>
</organism>
<dbReference type="GO" id="GO:0004601">
    <property type="term" value="F:peroxidase activity"/>
    <property type="evidence" value="ECO:0007669"/>
    <property type="project" value="UniProtKB-KW"/>
</dbReference>
<dbReference type="AlphaFoldDB" id="A0AA96WFV0"/>
<dbReference type="RefSeq" id="WP_316430014.1">
    <property type="nucleotide sequence ID" value="NZ_CP053586.1"/>
</dbReference>
<dbReference type="InterPro" id="IPR050455">
    <property type="entry name" value="Tpx_Peroxidase_subfamily"/>
</dbReference>
<dbReference type="InterPro" id="IPR000866">
    <property type="entry name" value="AhpC/TSA"/>
</dbReference>
<evidence type="ECO:0000256" key="1">
    <source>
        <dbReference type="ARBA" id="ARBA00022559"/>
    </source>
</evidence>
<dbReference type="PANTHER" id="PTHR43110:SF1">
    <property type="entry name" value="THIOL PEROXIDASE"/>
    <property type="match status" value="1"/>
</dbReference>
<dbReference type="InterPro" id="IPR036249">
    <property type="entry name" value="Thioredoxin-like_sf"/>
</dbReference>
<evidence type="ECO:0000256" key="3">
    <source>
        <dbReference type="ARBA" id="ARBA00023284"/>
    </source>
</evidence>
<proteinExistence type="predicted"/>
<sequence length="197" mass="22393">MLTATSLDSLLNRRFAQNFFPIPATNQFPLGTVAPPFELLNVTTGQKIRLADYLSSPLPQARNQGVLVAFTRIFSEKHYCPLCFPHIMELNAAYEQFVQQGIEVLMITSTDPQQSRIVLQELGLKMPLLSDPGCRTFRRYQVGQALGAPLPAQFLLDCQGRIRFRHLFSFIEPNASVERLLTFLEANFQAKDELYLR</sequence>
<evidence type="ECO:0000256" key="2">
    <source>
        <dbReference type="ARBA" id="ARBA00022862"/>
    </source>
</evidence>
<gene>
    <name evidence="5" type="ORF">HJG54_16390</name>
</gene>
<reference evidence="5" key="1">
    <citation type="submission" date="2020-05" db="EMBL/GenBank/DDBJ databases">
        <authorList>
            <person name="Zhu T."/>
            <person name="Keshari N."/>
            <person name="Lu X."/>
        </authorList>
    </citation>
    <scope>NUCLEOTIDE SEQUENCE</scope>
    <source>
        <strain evidence="5">NK1-12</strain>
    </source>
</reference>
<dbReference type="InterPro" id="IPR013766">
    <property type="entry name" value="Thioredoxin_domain"/>
</dbReference>
<protein>
    <submittedName>
        <fullName evidence="5">Redoxin domain-containing protein</fullName>
    </submittedName>
</protein>
<dbReference type="PANTHER" id="PTHR43110">
    <property type="entry name" value="THIOL PEROXIDASE"/>
    <property type="match status" value="1"/>
</dbReference>
<evidence type="ECO:0000259" key="4">
    <source>
        <dbReference type="PROSITE" id="PS51352"/>
    </source>
</evidence>
<dbReference type="Pfam" id="PF00578">
    <property type="entry name" value="AhpC-TSA"/>
    <property type="match status" value="1"/>
</dbReference>
<accession>A0AA96WFV0</accession>
<keyword evidence="1" id="KW-0575">Peroxidase</keyword>
<dbReference type="SUPFAM" id="SSF52833">
    <property type="entry name" value="Thioredoxin-like"/>
    <property type="match status" value="1"/>
</dbReference>
<dbReference type="EMBL" id="CP053586">
    <property type="protein sequence ID" value="WNZ24279.1"/>
    <property type="molecule type" value="Genomic_DNA"/>
</dbReference>
<dbReference type="PROSITE" id="PS51352">
    <property type="entry name" value="THIOREDOXIN_2"/>
    <property type="match status" value="1"/>
</dbReference>
<keyword evidence="1" id="KW-0560">Oxidoreductase</keyword>